<keyword evidence="6" id="KW-0411">Iron-sulfur</keyword>
<dbReference type="Gene3D" id="3.90.380.10">
    <property type="entry name" value="Naphthalene 1,2-dioxygenase Alpha Subunit, Chain A, domain 1"/>
    <property type="match status" value="1"/>
</dbReference>
<accession>A0A6P2C7R5</accession>
<dbReference type="PANTHER" id="PTHR43756">
    <property type="entry name" value="CHOLINE MONOOXYGENASE, CHLOROPLASTIC"/>
    <property type="match status" value="1"/>
</dbReference>
<evidence type="ECO:0000256" key="1">
    <source>
        <dbReference type="ARBA" id="ARBA00001962"/>
    </source>
</evidence>
<dbReference type="Pfam" id="PF00355">
    <property type="entry name" value="Rieske"/>
    <property type="match status" value="1"/>
</dbReference>
<feature type="domain" description="Rieske" evidence="9">
    <location>
        <begin position="40"/>
        <end position="147"/>
    </location>
</feature>
<evidence type="ECO:0000313" key="10">
    <source>
        <dbReference type="EMBL" id="TVZ07444.1"/>
    </source>
</evidence>
<evidence type="ECO:0000256" key="4">
    <source>
        <dbReference type="ARBA" id="ARBA00023002"/>
    </source>
</evidence>
<sequence>MPSERIPEKYRLGRGFVPKARYLDPEFQALELDKLFTRTWLMVCREEEISRVGSYVEYELGAYSIVVIRDSADSIKAYYNSCRHRGTRLVEGCGRVGTFICPFHGWRWNLDGSIKLILDQEEFDPIAADNWSLVSVRCDTWGGFVFINMDPTAEPLLDYLSPIPEYFAPFQFEKMRVTWWKSFQVPCNWKTALDGFLESYHAIGTHPQLMRSDKHNLNLATLREIDNRIWSPTTTYERHATYSAVGKKKEVVPDTEKTPEARGTDNVTDPRVSFAMSVQYIYEDMKGLENPLSHRAAEELKTAEIPEDGNVYGKFRELYRDLSIKEGIDWRDITQEQWAQAGTAWNVFPNLILLPNQGSAFGYRARPVLGDPDSCTFEIFALEQVATADYDKRTDVKRQHFDDFNDADLGDVFMQDMRNAKNVTVGMHSPGYDGHRLSEAQEMTIYNHHRVADRYIFRED</sequence>
<evidence type="ECO:0000256" key="8">
    <source>
        <dbReference type="SAM" id="MobiDB-lite"/>
    </source>
</evidence>
<dbReference type="SUPFAM" id="SSF50022">
    <property type="entry name" value="ISP domain"/>
    <property type="match status" value="1"/>
</dbReference>
<dbReference type="GO" id="GO:0004497">
    <property type="term" value="F:monooxygenase activity"/>
    <property type="evidence" value="ECO:0007669"/>
    <property type="project" value="UniProtKB-ARBA"/>
</dbReference>
<keyword evidence="4" id="KW-0560">Oxidoreductase</keyword>
<dbReference type="GO" id="GO:0016705">
    <property type="term" value="F:oxidoreductase activity, acting on paired donors, with incorporation or reduction of molecular oxygen"/>
    <property type="evidence" value="ECO:0007669"/>
    <property type="project" value="UniProtKB-ARBA"/>
</dbReference>
<keyword evidence="10" id="KW-0223">Dioxygenase</keyword>
<keyword evidence="11" id="KW-1185">Reference proteome</keyword>
<feature type="compositionally biased region" description="Basic and acidic residues" evidence="8">
    <location>
        <begin position="247"/>
        <end position="263"/>
    </location>
</feature>
<dbReference type="Gene3D" id="2.102.10.10">
    <property type="entry name" value="Rieske [2Fe-2S] iron-sulphur domain"/>
    <property type="match status" value="1"/>
</dbReference>
<dbReference type="PROSITE" id="PS51296">
    <property type="entry name" value="RIESKE"/>
    <property type="match status" value="1"/>
</dbReference>
<feature type="region of interest" description="Disordered" evidence="8">
    <location>
        <begin position="247"/>
        <end position="268"/>
    </location>
</feature>
<dbReference type="GO" id="GO:0051213">
    <property type="term" value="F:dioxygenase activity"/>
    <property type="evidence" value="ECO:0007669"/>
    <property type="project" value="UniProtKB-KW"/>
</dbReference>
<keyword evidence="2" id="KW-0001">2Fe-2S</keyword>
<dbReference type="OrthoDB" id="5243643at2"/>
<evidence type="ECO:0000256" key="5">
    <source>
        <dbReference type="ARBA" id="ARBA00023004"/>
    </source>
</evidence>
<dbReference type="SUPFAM" id="SSF55961">
    <property type="entry name" value="Bet v1-like"/>
    <property type="match status" value="1"/>
</dbReference>
<dbReference type="EMBL" id="RPFW01000001">
    <property type="protein sequence ID" value="TVZ07444.1"/>
    <property type="molecule type" value="Genomic_DNA"/>
</dbReference>
<dbReference type="InterPro" id="IPR001663">
    <property type="entry name" value="Rng_hydr_dOase-A"/>
</dbReference>
<dbReference type="InterPro" id="IPR017941">
    <property type="entry name" value="Rieske_2Fe-2S"/>
</dbReference>
<evidence type="ECO:0000256" key="6">
    <source>
        <dbReference type="ARBA" id="ARBA00023014"/>
    </source>
</evidence>
<protein>
    <submittedName>
        <fullName evidence="10">Aromatic ring-hydroxylating dioxygenase subunit alpha</fullName>
    </submittedName>
</protein>
<organism evidence="10 11">
    <name type="scientific">Trebonia kvetii</name>
    <dbReference type="NCBI Taxonomy" id="2480626"/>
    <lineage>
        <taxon>Bacteria</taxon>
        <taxon>Bacillati</taxon>
        <taxon>Actinomycetota</taxon>
        <taxon>Actinomycetes</taxon>
        <taxon>Streptosporangiales</taxon>
        <taxon>Treboniaceae</taxon>
        <taxon>Trebonia</taxon>
    </lineage>
</organism>
<gene>
    <name evidence="10" type="ORF">EAS64_04720</name>
</gene>
<dbReference type="PRINTS" id="PR00090">
    <property type="entry name" value="RNGDIOXGNASE"/>
</dbReference>
<dbReference type="PANTHER" id="PTHR43756:SF5">
    <property type="entry name" value="CHOLINE MONOOXYGENASE, CHLOROPLASTIC"/>
    <property type="match status" value="1"/>
</dbReference>
<dbReference type="InterPro" id="IPR015879">
    <property type="entry name" value="Ring_hydroxy_dOase_asu_C_dom"/>
</dbReference>
<dbReference type="GO" id="GO:0051537">
    <property type="term" value="F:2 iron, 2 sulfur cluster binding"/>
    <property type="evidence" value="ECO:0007669"/>
    <property type="project" value="UniProtKB-KW"/>
</dbReference>
<keyword evidence="3" id="KW-0479">Metal-binding</keyword>
<dbReference type="Pfam" id="PF00848">
    <property type="entry name" value="Ring_hydroxyl_A"/>
    <property type="match status" value="1"/>
</dbReference>
<evidence type="ECO:0000256" key="3">
    <source>
        <dbReference type="ARBA" id="ARBA00022723"/>
    </source>
</evidence>
<comment type="caution">
    <text evidence="10">The sequence shown here is derived from an EMBL/GenBank/DDBJ whole genome shotgun (WGS) entry which is preliminary data.</text>
</comment>
<dbReference type="InterPro" id="IPR036922">
    <property type="entry name" value="Rieske_2Fe-2S_sf"/>
</dbReference>
<keyword evidence="5" id="KW-0408">Iron</keyword>
<dbReference type="GO" id="GO:0005506">
    <property type="term" value="F:iron ion binding"/>
    <property type="evidence" value="ECO:0007669"/>
    <property type="project" value="InterPro"/>
</dbReference>
<dbReference type="PROSITE" id="PS00570">
    <property type="entry name" value="RING_HYDROXYL_ALPHA"/>
    <property type="match status" value="1"/>
</dbReference>
<evidence type="ECO:0000313" key="11">
    <source>
        <dbReference type="Proteomes" id="UP000460272"/>
    </source>
</evidence>
<evidence type="ECO:0000256" key="7">
    <source>
        <dbReference type="ARBA" id="ARBA00023027"/>
    </source>
</evidence>
<proteinExistence type="predicted"/>
<reference evidence="10 11" key="1">
    <citation type="submission" date="2018-11" db="EMBL/GenBank/DDBJ databases">
        <title>Trebonia kvetii gen.nov., sp.nov., a novel acidophilic actinobacterium, and proposal of the new actinobacterial family Treboniaceae fam. nov.</title>
        <authorList>
            <person name="Rapoport D."/>
            <person name="Sagova-Mareckova M."/>
            <person name="Sedlacek I."/>
            <person name="Provaznik J."/>
            <person name="Kralova S."/>
            <person name="Pavlinic D."/>
            <person name="Benes V."/>
            <person name="Kopecky J."/>
        </authorList>
    </citation>
    <scope>NUCLEOTIDE SEQUENCE [LARGE SCALE GENOMIC DNA]</scope>
    <source>
        <strain evidence="10 11">15Tr583</strain>
    </source>
</reference>
<keyword evidence="7" id="KW-0520">NAD</keyword>
<dbReference type="Proteomes" id="UP000460272">
    <property type="component" value="Unassembled WGS sequence"/>
</dbReference>
<comment type="cofactor">
    <cofactor evidence="1">
        <name>Fe cation</name>
        <dbReference type="ChEBI" id="CHEBI:24875"/>
    </cofactor>
</comment>
<name>A0A6P2C7R5_9ACTN</name>
<dbReference type="AlphaFoldDB" id="A0A6P2C7R5"/>
<evidence type="ECO:0000256" key="2">
    <source>
        <dbReference type="ARBA" id="ARBA00022714"/>
    </source>
</evidence>
<evidence type="ECO:0000259" key="9">
    <source>
        <dbReference type="PROSITE" id="PS51296"/>
    </source>
</evidence>
<dbReference type="InterPro" id="IPR015881">
    <property type="entry name" value="ARHD_Rieske_2Fe_2S"/>
</dbReference>
<dbReference type="CDD" id="cd03469">
    <property type="entry name" value="Rieske_RO_Alpha_N"/>
    <property type="match status" value="1"/>
</dbReference>